<dbReference type="Pfam" id="PF08305">
    <property type="entry name" value="NPCBM"/>
    <property type="match status" value="1"/>
</dbReference>
<dbReference type="Proteomes" id="UP000824165">
    <property type="component" value="Unassembled WGS sequence"/>
</dbReference>
<evidence type="ECO:0000259" key="2">
    <source>
        <dbReference type="Pfam" id="PF08305"/>
    </source>
</evidence>
<dbReference type="AlphaFoldDB" id="A0A9D1H3B3"/>
<dbReference type="InterPro" id="IPR038637">
    <property type="entry name" value="NPCBM_sf"/>
</dbReference>
<dbReference type="SUPFAM" id="SSF55383">
    <property type="entry name" value="Copper amine oxidase, domain N"/>
    <property type="match status" value="1"/>
</dbReference>
<sequence>MKQRTQGLIAGILIGAMCTGGAVFAKSGTEMIEAAYDNIKIFIDGEQLDPRDANGQQVEPFIYNGTTYLPVRAVGEAIGKDVSWDGVEKVVYLGAKPGEDANWLSVCGPYQYTQGEEYRLSDNQYFTMSGQKYTNGFVLHANAWYDHKAEALFNLNGKYSSLTFTAGHVDNSNDRNATLNVYLDGIISYTTELKYDDVAKSITVPLNNALQMKIEVVGIDLNVNTTAGVDYGFSEGVFK</sequence>
<dbReference type="Gene3D" id="2.60.120.1060">
    <property type="entry name" value="NPCBM/NEW2 domain"/>
    <property type="match status" value="1"/>
</dbReference>
<reference evidence="3" key="1">
    <citation type="submission" date="2020-10" db="EMBL/GenBank/DDBJ databases">
        <authorList>
            <person name="Gilroy R."/>
        </authorList>
    </citation>
    <scope>NUCLEOTIDE SEQUENCE</scope>
    <source>
        <strain evidence="3">CHK181-108</strain>
    </source>
</reference>
<evidence type="ECO:0000313" key="3">
    <source>
        <dbReference type="EMBL" id="HIT85468.1"/>
    </source>
</evidence>
<evidence type="ECO:0000259" key="1">
    <source>
        <dbReference type="Pfam" id="PF07833"/>
    </source>
</evidence>
<feature type="domain" description="Copper amine oxidase-like N-terminal" evidence="1">
    <location>
        <begin position="57"/>
        <end position="93"/>
    </location>
</feature>
<gene>
    <name evidence="3" type="ORF">IAA60_06135</name>
</gene>
<name>A0A9D1H3B3_9FIRM</name>
<dbReference type="Pfam" id="PF07833">
    <property type="entry name" value="Cu_amine_oxidN1"/>
    <property type="match status" value="1"/>
</dbReference>
<proteinExistence type="predicted"/>
<dbReference type="InterPro" id="IPR013222">
    <property type="entry name" value="Glyco_hyd_98_carb-bd"/>
</dbReference>
<protein>
    <submittedName>
        <fullName evidence="3">NPCBM/NEW2 domain-containing protein</fullName>
    </submittedName>
</protein>
<dbReference type="EMBL" id="DVLU01000062">
    <property type="protein sequence ID" value="HIT85468.1"/>
    <property type="molecule type" value="Genomic_DNA"/>
</dbReference>
<comment type="caution">
    <text evidence="3">The sequence shown here is derived from an EMBL/GenBank/DDBJ whole genome shotgun (WGS) entry which is preliminary data.</text>
</comment>
<dbReference type="SUPFAM" id="SSF49785">
    <property type="entry name" value="Galactose-binding domain-like"/>
    <property type="match status" value="1"/>
</dbReference>
<dbReference type="InterPro" id="IPR008979">
    <property type="entry name" value="Galactose-bd-like_sf"/>
</dbReference>
<dbReference type="InterPro" id="IPR012854">
    <property type="entry name" value="Cu_amine_oxidase-like_N"/>
</dbReference>
<dbReference type="InterPro" id="IPR036582">
    <property type="entry name" value="Mao_N_sf"/>
</dbReference>
<evidence type="ECO:0000313" key="4">
    <source>
        <dbReference type="Proteomes" id="UP000824165"/>
    </source>
</evidence>
<feature type="domain" description="Glycosyl hydrolase family 98 putative carbohydrate-binding module" evidence="2">
    <location>
        <begin position="116"/>
        <end position="216"/>
    </location>
</feature>
<accession>A0A9D1H3B3</accession>
<organism evidence="3 4">
    <name type="scientific">Candidatus Ornithomonoglobus intestinigallinarum</name>
    <dbReference type="NCBI Taxonomy" id="2840894"/>
    <lineage>
        <taxon>Bacteria</taxon>
        <taxon>Bacillati</taxon>
        <taxon>Bacillota</taxon>
        <taxon>Clostridia</taxon>
        <taxon>Candidatus Ornithomonoglobus</taxon>
    </lineage>
</organism>
<reference evidence="3" key="2">
    <citation type="journal article" date="2021" name="PeerJ">
        <title>Extensive microbial diversity within the chicken gut microbiome revealed by metagenomics and culture.</title>
        <authorList>
            <person name="Gilroy R."/>
            <person name="Ravi A."/>
            <person name="Getino M."/>
            <person name="Pursley I."/>
            <person name="Horton D.L."/>
            <person name="Alikhan N.F."/>
            <person name="Baker D."/>
            <person name="Gharbi K."/>
            <person name="Hall N."/>
            <person name="Watson M."/>
            <person name="Adriaenssens E.M."/>
            <person name="Foster-Nyarko E."/>
            <person name="Jarju S."/>
            <person name="Secka A."/>
            <person name="Antonio M."/>
            <person name="Oren A."/>
            <person name="Chaudhuri R.R."/>
            <person name="La Ragione R."/>
            <person name="Hildebrand F."/>
            <person name="Pallen M.J."/>
        </authorList>
    </citation>
    <scope>NUCLEOTIDE SEQUENCE</scope>
    <source>
        <strain evidence="3">CHK181-108</strain>
    </source>
</reference>